<dbReference type="EMBL" id="KZ678479">
    <property type="protein sequence ID" value="PSR82371.1"/>
    <property type="molecule type" value="Genomic_DNA"/>
</dbReference>
<organism evidence="3 4">
    <name type="scientific">Coniella lustricola</name>
    <dbReference type="NCBI Taxonomy" id="2025994"/>
    <lineage>
        <taxon>Eukaryota</taxon>
        <taxon>Fungi</taxon>
        <taxon>Dikarya</taxon>
        <taxon>Ascomycota</taxon>
        <taxon>Pezizomycotina</taxon>
        <taxon>Sordariomycetes</taxon>
        <taxon>Sordariomycetidae</taxon>
        <taxon>Diaporthales</taxon>
        <taxon>Schizoparmaceae</taxon>
        <taxon>Coniella</taxon>
    </lineage>
</organism>
<evidence type="ECO:0000256" key="1">
    <source>
        <dbReference type="SAM" id="MobiDB-lite"/>
    </source>
</evidence>
<evidence type="ECO:0000256" key="2">
    <source>
        <dbReference type="SAM" id="SignalP"/>
    </source>
</evidence>
<protein>
    <recommendedName>
        <fullName evidence="5">Secreted protein</fullName>
    </recommendedName>
</protein>
<dbReference type="AlphaFoldDB" id="A0A2T3A3U9"/>
<dbReference type="InParanoid" id="A0A2T3A3U9"/>
<proteinExistence type="predicted"/>
<evidence type="ECO:0000313" key="4">
    <source>
        <dbReference type="Proteomes" id="UP000241462"/>
    </source>
</evidence>
<feature type="chain" id="PRO_5015437168" description="Secreted protein" evidence="2">
    <location>
        <begin position="16"/>
        <end position="183"/>
    </location>
</feature>
<name>A0A2T3A3U9_9PEZI</name>
<feature type="region of interest" description="Disordered" evidence="1">
    <location>
        <begin position="81"/>
        <end position="119"/>
    </location>
</feature>
<dbReference type="Proteomes" id="UP000241462">
    <property type="component" value="Unassembled WGS sequence"/>
</dbReference>
<reference evidence="3 4" key="1">
    <citation type="journal article" date="2018" name="Mycol. Prog.">
        <title>Coniella lustricola, a new species from submerged detritus.</title>
        <authorList>
            <person name="Raudabaugh D.B."/>
            <person name="Iturriaga T."/>
            <person name="Carver A."/>
            <person name="Mondo S."/>
            <person name="Pangilinan J."/>
            <person name="Lipzen A."/>
            <person name="He G."/>
            <person name="Amirebrahimi M."/>
            <person name="Grigoriev I.V."/>
            <person name="Miller A.N."/>
        </authorList>
    </citation>
    <scope>NUCLEOTIDE SEQUENCE [LARGE SCALE GENOMIC DNA]</scope>
    <source>
        <strain evidence="3 4">B22-T-1</strain>
    </source>
</reference>
<gene>
    <name evidence="3" type="ORF">BD289DRAFT_437562</name>
</gene>
<keyword evidence="4" id="KW-1185">Reference proteome</keyword>
<sequence length="183" mass="20070">MLLLLLLLLLLLSLGFDLCTCLHRVGPIVDLDHHQPEPTRTNHQSTSYTAATHSLNSPTHHALVQTKSQATITSPLATQELVGNPASRLSGGRKTPHRRQNLQMRGASTTPTPTRHDSPSLSLSLQIHVHILSLDLCETTRLQPVFFPHQVPSHVGQSRLSPLAFAFAVPVVLGHLLDARRAR</sequence>
<keyword evidence="2" id="KW-0732">Signal</keyword>
<accession>A0A2T3A3U9</accession>
<evidence type="ECO:0000313" key="3">
    <source>
        <dbReference type="EMBL" id="PSR82371.1"/>
    </source>
</evidence>
<feature type="signal peptide" evidence="2">
    <location>
        <begin position="1"/>
        <end position="15"/>
    </location>
</feature>
<evidence type="ECO:0008006" key="5">
    <source>
        <dbReference type="Google" id="ProtNLM"/>
    </source>
</evidence>
<feature type="compositionally biased region" description="Polar residues" evidence="1">
    <location>
        <begin position="101"/>
        <end position="119"/>
    </location>
</feature>